<comment type="catalytic activity">
    <reaction evidence="1">
        <text>ATP + protein L-histidine = ADP + protein N-phospho-L-histidine.</text>
        <dbReference type="EC" id="2.7.13.3"/>
    </reaction>
</comment>
<dbReference type="Gene3D" id="3.40.50.2300">
    <property type="match status" value="1"/>
</dbReference>
<dbReference type="EC" id="2.7.13.3" evidence="2"/>
<dbReference type="InterPro" id="IPR003018">
    <property type="entry name" value="GAF"/>
</dbReference>
<evidence type="ECO:0000256" key="3">
    <source>
        <dbReference type="ARBA" id="ARBA00022553"/>
    </source>
</evidence>
<dbReference type="SMART" id="SM00065">
    <property type="entry name" value="GAF"/>
    <property type="match status" value="1"/>
</dbReference>
<dbReference type="InterPro" id="IPR001789">
    <property type="entry name" value="Sig_transdc_resp-reg_receiver"/>
</dbReference>
<dbReference type="Gene3D" id="1.10.287.130">
    <property type="match status" value="1"/>
</dbReference>
<feature type="compositionally biased region" description="Low complexity" evidence="7">
    <location>
        <begin position="1124"/>
        <end position="1137"/>
    </location>
</feature>
<dbReference type="PROSITE" id="PS50109">
    <property type="entry name" value="HIS_KIN"/>
    <property type="match status" value="1"/>
</dbReference>
<evidence type="ECO:0000313" key="11">
    <source>
        <dbReference type="RefSeq" id="XP_033456159.1"/>
    </source>
</evidence>
<dbReference type="Proteomes" id="UP000504637">
    <property type="component" value="Unplaced"/>
</dbReference>
<dbReference type="SMART" id="SM00388">
    <property type="entry name" value="HisKA"/>
    <property type="match status" value="1"/>
</dbReference>
<dbReference type="GO" id="GO:0009927">
    <property type="term" value="F:histidine phosphotransfer kinase activity"/>
    <property type="evidence" value="ECO:0007669"/>
    <property type="project" value="TreeGrafter"/>
</dbReference>
<dbReference type="SMART" id="SM00448">
    <property type="entry name" value="REC"/>
    <property type="match status" value="1"/>
</dbReference>
<dbReference type="SMART" id="SM00387">
    <property type="entry name" value="HATPase_c"/>
    <property type="match status" value="1"/>
</dbReference>
<evidence type="ECO:0000256" key="2">
    <source>
        <dbReference type="ARBA" id="ARBA00012438"/>
    </source>
</evidence>
<evidence type="ECO:0000259" key="9">
    <source>
        <dbReference type="PROSITE" id="PS50110"/>
    </source>
</evidence>
<evidence type="ECO:0000256" key="1">
    <source>
        <dbReference type="ARBA" id="ARBA00000085"/>
    </source>
</evidence>
<reference evidence="11" key="1">
    <citation type="submission" date="2020-01" db="EMBL/GenBank/DDBJ databases">
        <authorList>
            <consortium name="DOE Joint Genome Institute"/>
            <person name="Haridas S."/>
            <person name="Albert R."/>
            <person name="Binder M."/>
            <person name="Bloem J."/>
            <person name="Labutti K."/>
            <person name="Salamov A."/>
            <person name="Andreopoulos B."/>
            <person name="Baker S.E."/>
            <person name="Barry K."/>
            <person name="Bills G."/>
            <person name="Bluhm B.H."/>
            <person name="Cannon C."/>
            <person name="Castanera R."/>
            <person name="Culley D.E."/>
            <person name="Daum C."/>
            <person name="Ezra D."/>
            <person name="Gonzalez J.B."/>
            <person name="Henrissat B."/>
            <person name="Kuo A."/>
            <person name="Liang C."/>
            <person name="Lipzen A."/>
            <person name="Lutzoni F."/>
            <person name="Magnuson J."/>
            <person name="Mondo S."/>
            <person name="Nolan M."/>
            <person name="Ohm R."/>
            <person name="Pangilinan J."/>
            <person name="Park H.-J."/>
            <person name="Ramirez L."/>
            <person name="Alfaro M."/>
            <person name="Sun H."/>
            <person name="Tritt A."/>
            <person name="Yoshinaga Y."/>
            <person name="Zwiers L.-H."/>
            <person name="Turgeon B.G."/>
            <person name="Goodwin S.B."/>
            <person name="Spatafora J.W."/>
            <person name="Crous P.W."/>
            <person name="Grigoriev I.V."/>
        </authorList>
    </citation>
    <scope>NUCLEOTIDE SEQUENCE</scope>
    <source>
        <strain evidence="11">CBS 342.82</strain>
    </source>
</reference>
<reference evidence="11" key="2">
    <citation type="submission" date="2020-04" db="EMBL/GenBank/DDBJ databases">
        <authorList>
            <consortium name="NCBI Genome Project"/>
        </authorList>
    </citation>
    <scope>NUCLEOTIDE SEQUENCE</scope>
    <source>
        <strain evidence="11">CBS 342.82</strain>
    </source>
</reference>
<dbReference type="PANTHER" id="PTHR43047:SF72">
    <property type="entry name" value="OSMOSENSING HISTIDINE PROTEIN KINASE SLN1"/>
    <property type="match status" value="1"/>
</dbReference>
<keyword evidence="4" id="KW-0808">Transferase</keyword>
<dbReference type="InterPro" id="IPR004358">
    <property type="entry name" value="Sig_transdc_His_kin-like_C"/>
</dbReference>
<dbReference type="InterPro" id="IPR036890">
    <property type="entry name" value="HATPase_C_sf"/>
</dbReference>
<name>A0A6J3LU13_9PEZI</name>
<evidence type="ECO:0000259" key="8">
    <source>
        <dbReference type="PROSITE" id="PS50109"/>
    </source>
</evidence>
<reference evidence="11" key="3">
    <citation type="submission" date="2025-08" db="UniProtKB">
        <authorList>
            <consortium name="RefSeq"/>
        </authorList>
    </citation>
    <scope>IDENTIFICATION</scope>
    <source>
        <strain evidence="11">CBS 342.82</strain>
    </source>
</reference>
<evidence type="ECO:0000256" key="6">
    <source>
        <dbReference type="PROSITE-ProRule" id="PRU00169"/>
    </source>
</evidence>
<dbReference type="OrthoDB" id="303614at2759"/>
<feature type="modified residue" description="4-aspartylphosphate" evidence="6">
    <location>
        <position position="1221"/>
    </location>
</feature>
<evidence type="ECO:0000256" key="7">
    <source>
        <dbReference type="SAM" id="MobiDB-lite"/>
    </source>
</evidence>
<keyword evidence="10" id="KW-1185">Reference proteome</keyword>
<feature type="compositionally biased region" description="Low complexity" evidence="7">
    <location>
        <begin position="450"/>
        <end position="475"/>
    </location>
</feature>
<dbReference type="Pfam" id="PF02518">
    <property type="entry name" value="HATPase_c"/>
    <property type="match status" value="1"/>
</dbReference>
<dbReference type="SUPFAM" id="SSF55874">
    <property type="entry name" value="ATPase domain of HSP90 chaperone/DNA topoisomerase II/histidine kinase"/>
    <property type="match status" value="1"/>
</dbReference>
<feature type="region of interest" description="Disordered" evidence="7">
    <location>
        <begin position="1070"/>
        <end position="1089"/>
    </location>
</feature>
<sequence>MATALRMSSQEASTHPRVSLTASATSGIGEVGIHRQRSNASRRFRHRGEATRDRDVFRHLFTWAGIFGADFINTRVFQPLQLQTSTPQPQACPDTSLVAVAQLAALRLKARNCLVTLCCRKNEYVLADVTQTTSLQTDRYDDPSAEAPWIGTSFFDKAHGLTSYALEEWQRARRPRECPDEPDHYYTPQLSEHCYVISDVRKNARCKQTEMIRKTPWIRFYCSVPLRGGQGSVIGALTILDDQPRYGISHRDLTLMEALSDTIVEQLHATVVRAQQQRSERLMQSMSLFNDGERSMRDWWMSQDDARVHNKGRMHLVNNARHTVQGSNRAVRADAEFGRQGTPVQQQDTASHASDNVLSVRAPDRVAAVAESTSQPQSRANVTDVKEARAGERRTNQQKRSAEDGNDLATSTLAAYSRAANLMREAMGIEGIVFINLDHSAGNMNQFPTSSESGDSSASGEENQSCDVYSSSVRHSSSDGRIGIVNTIKLRAKQLRRMIRCHPHGVVLQIEADGTILNTSSDDSDQSGSNNERERLNRQVKQDMQTLGALVPNISSAALYPLRDDSNGQWRSCIFAWSTNLNRILDKNQDLAYMQSFGHSLLSELARLEALAADYAKATFISSISHELRSPLHGILAGAEFLHGTHLDSFQLEMTQTIDTAGKTLLDTVDHILEFSKISSNSRASRMERQRRNPVSTSYLNSKNEQVVPVDLAQLTENVVETCVFAYRSQTSTAPQSDIVMTGGSSPLTPRSPVSGPLLASSGDVAITLNISHRTSWQVRVDSGAWTRVLTNLVGNALKYTHRGHVLVHLDAVEPVWRNEDSLSPKGPALVHLTIEDTGVGMSDVFRKSGAFMPFKQENPHSSGVGLGLSIVKQIAHDMNATLSLDSKLGKGTKITLSIPIKFSPENTTVNSIGASPGNGEDANIPNKANIFHMLAPPSTSGVGNPGSDDSLTKAALERSLLDNAEAWLGCSVSPVTQLEPTHALTPASVCAITESAFKAWKQQQPQRLSRFVEIVRGSKAHLLIVAETIRSVVPDPASANPTLNQVFIHQPIGPAKLLRAIAIDKSSTASDSMAYDSQSDSSTASSPVRDLALPEYSVKSNCTEIRRPGMGFRSDSKVHKGQSRTSSLMSVSSLGHTSDRGRLSPPPFTLASIPSNYLGNDVMQDSRDTVLLVEDNEINMKLLVAFMRKLKTPFHCAANGREAVDIFRRTPRTVFLVLMDMNMPVMDGFTATAKIRETEEKLGLSRAYIMALTGGTDDTSKARAFACGVNDFYSKPVRMLELKMVLEKVRQGTTKLDE</sequence>
<dbReference type="PROSITE" id="PS50110">
    <property type="entry name" value="RESPONSE_REGULATORY"/>
    <property type="match status" value="1"/>
</dbReference>
<evidence type="ECO:0000256" key="4">
    <source>
        <dbReference type="ARBA" id="ARBA00022679"/>
    </source>
</evidence>
<dbReference type="CDD" id="cd17546">
    <property type="entry name" value="REC_hyHK_CKI1_RcsC-like"/>
    <property type="match status" value="1"/>
</dbReference>
<feature type="region of interest" description="Disordered" evidence="7">
    <location>
        <begin position="1110"/>
        <end position="1147"/>
    </location>
</feature>
<feature type="domain" description="Response regulatory" evidence="9">
    <location>
        <begin position="1170"/>
        <end position="1291"/>
    </location>
</feature>
<feature type="region of interest" description="Disordered" evidence="7">
    <location>
        <begin position="338"/>
        <end position="406"/>
    </location>
</feature>
<feature type="domain" description="Histidine kinase" evidence="8">
    <location>
        <begin position="623"/>
        <end position="903"/>
    </location>
</feature>
<dbReference type="PANTHER" id="PTHR43047">
    <property type="entry name" value="TWO-COMPONENT HISTIDINE PROTEIN KINASE"/>
    <property type="match status" value="1"/>
</dbReference>
<protein>
    <recommendedName>
        <fullName evidence="2">histidine kinase</fullName>
        <ecNumber evidence="2">2.7.13.3</ecNumber>
    </recommendedName>
</protein>
<keyword evidence="5" id="KW-0418">Kinase</keyword>
<dbReference type="GO" id="GO:0005886">
    <property type="term" value="C:plasma membrane"/>
    <property type="evidence" value="ECO:0007669"/>
    <property type="project" value="TreeGrafter"/>
</dbReference>
<dbReference type="FunFam" id="1.10.287.130:FF:000023">
    <property type="entry name" value="Sensor histidine kinase/response regulator, putative"/>
    <property type="match status" value="1"/>
</dbReference>
<evidence type="ECO:0000256" key="5">
    <source>
        <dbReference type="ARBA" id="ARBA00022777"/>
    </source>
</evidence>
<feature type="compositionally biased region" description="Polar residues" evidence="7">
    <location>
        <begin position="342"/>
        <end position="357"/>
    </location>
</feature>
<dbReference type="InterPro" id="IPR011006">
    <property type="entry name" value="CheY-like_superfamily"/>
</dbReference>
<feature type="compositionally biased region" description="Low complexity" evidence="7">
    <location>
        <begin position="1078"/>
        <end position="1087"/>
    </location>
</feature>
<dbReference type="InterPro" id="IPR005467">
    <property type="entry name" value="His_kinase_dom"/>
</dbReference>
<dbReference type="InterPro" id="IPR003661">
    <property type="entry name" value="HisK_dim/P_dom"/>
</dbReference>
<dbReference type="InterPro" id="IPR036097">
    <property type="entry name" value="HisK_dim/P_sf"/>
</dbReference>
<dbReference type="PRINTS" id="PR00344">
    <property type="entry name" value="BCTRLSENSOR"/>
</dbReference>
<gene>
    <name evidence="11" type="ORF">K489DRAFT_404360</name>
</gene>
<dbReference type="GO" id="GO:0000155">
    <property type="term" value="F:phosphorelay sensor kinase activity"/>
    <property type="evidence" value="ECO:0007669"/>
    <property type="project" value="InterPro"/>
</dbReference>
<dbReference type="SUPFAM" id="SSF55781">
    <property type="entry name" value="GAF domain-like"/>
    <property type="match status" value="1"/>
</dbReference>
<proteinExistence type="predicted"/>
<feature type="compositionally biased region" description="Polar residues" evidence="7">
    <location>
        <begin position="371"/>
        <end position="381"/>
    </location>
</feature>
<dbReference type="Pfam" id="PF00512">
    <property type="entry name" value="HisKA"/>
    <property type="match status" value="1"/>
</dbReference>
<accession>A0A6J3LU13</accession>
<dbReference type="RefSeq" id="XP_033456159.1">
    <property type="nucleotide sequence ID" value="XM_033607117.1"/>
</dbReference>
<evidence type="ECO:0000313" key="10">
    <source>
        <dbReference type="Proteomes" id="UP000504637"/>
    </source>
</evidence>
<dbReference type="Pfam" id="PF00072">
    <property type="entry name" value="Response_reg"/>
    <property type="match status" value="1"/>
</dbReference>
<feature type="compositionally biased region" description="Basic and acidic residues" evidence="7">
    <location>
        <begin position="384"/>
        <end position="403"/>
    </location>
</feature>
<dbReference type="GeneID" id="54364917"/>
<keyword evidence="3 6" id="KW-0597">Phosphoprotein</keyword>
<dbReference type="InterPro" id="IPR003594">
    <property type="entry name" value="HATPase_dom"/>
</dbReference>
<dbReference type="SUPFAM" id="SSF47384">
    <property type="entry name" value="Homodimeric domain of signal transducing histidine kinase"/>
    <property type="match status" value="1"/>
</dbReference>
<dbReference type="CDD" id="cd00082">
    <property type="entry name" value="HisKA"/>
    <property type="match status" value="1"/>
</dbReference>
<dbReference type="Gene3D" id="3.30.565.10">
    <property type="entry name" value="Histidine kinase-like ATPase, C-terminal domain"/>
    <property type="match status" value="1"/>
</dbReference>
<feature type="region of interest" description="Disordered" evidence="7">
    <location>
        <begin position="445"/>
        <end position="478"/>
    </location>
</feature>
<organism evidence="11">
    <name type="scientific">Dissoconium aciculare CBS 342.82</name>
    <dbReference type="NCBI Taxonomy" id="1314786"/>
    <lineage>
        <taxon>Eukaryota</taxon>
        <taxon>Fungi</taxon>
        <taxon>Dikarya</taxon>
        <taxon>Ascomycota</taxon>
        <taxon>Pezizomycotina</taxon>
        <taxon>Dothideomycetes</taxon>
        <taxon>Dothideomycetidae</taxon>
        <taxon>Mycosphaerellales</taxon>
        <taxon>Dissoconiaceae</taxon>
        <taxon>Dissoconium</taxon>
    </lineage>
</organism>
<dbReference type="SUPFAM" id="SSF52172">
    <property type="entry name" value="CheY-like"/>
    <property type="match status" value="1"/>
</dbReference>